<evidence type="ECO:0000313" key="3">
    <source>
        <dbReference type="Proteomes" id="UP001321582"/>
    </source>
</evidence>
<feature type="region of interest" description="Disordered" evidence="1">
    <location>
        <begin position="19"/>
        <end position="71"/>
    </location>
</feature>
<dbReference type="KEGG" id="haby:HLVA_00220"/>
<evidence type="ECO:0000313" key="2">
    <source>
        <dbReference type="EMBL" id="BDU49453.1"/>
    </source>
</evidence>
<gene>
    <name evidence="2" type="ORF">HLVA_00220</name>
</gene>
<keyword evidence="3" id="KW-1185">Reference proteome</keyword>
<name>A0AAU9DME7_9FUSO</name>
<feature type="compositionally biased region" description="Acidic residues" evidence="1">
    <location>
        <begin position="62"/>
        <end position="71"/>
    </location>
</feature>
<evidence type="ECO:0000256" key="1">
    <source>
        <dbReference type="SAM" id="MobiDB-lite"/>
    </source>
</evidence>
<organism evidence="2 3">
    <name type="scientific">Haliovirga abyssi</name>
    <dbReference type="NCBI Taxonomy" id="2996794"/>
    <lineage>
        <taxon>Bacteria</taxon>
        <taxon>Fusobacteriati</taxon>
        <taxon>Fusobacteriota</taxon>
        <taxon>Fusobacteriia</taxon>
        <taxon>Fusobacteriales</taxon>
        <taxon>Haliovirgaceae</taxon>
        <taxon>Haliovirga</taxon>
    </lineage>
</organism>
<reference evidence="2 3" key="1">
    <citation type="submission" date="2022-11" db="EMBL/GenBank/DDBJ databases">
        <title>Haliovirga abyssi gen. nov., sp. nov., a mesophilic fermentative bacterium isolated from the Iheya North hydrothermal field and the proposal of Haliovirgaceae fam. nov.</title>
        <authorList>
            <person name="Miyazaki U."/>
            <person name="Tame A."/>
            <person name="Miyazaki J."/>
            <person name="Takai K."/>
            <person name="Sawayama S."/>
            <person name="Kitajima M."/>
            <person name="Okamoto A."/>
            <person name="Nakagawa S."/>
        </authorList>
    </citation>
    <scope>NUCLEOTIDE SEQUENCE [LARGE SCALE GENOMIC DNA]</scope>
    <source>
        <strain evidence="2 3">IC12</strain>
    </source>
</reference>
<dbReference type="RefSeq" id="WP_307904412.1">
    <property type="nucleotide sequence ID" value="NZ_AP027059.1"/>
</dbReference>
<accession>A0AAU9DME7</accession>
<dbReference type="EMBL" id="AP027059">
    <property type="protein sequence ID" value="BDU49453.1"/>
    <property type="molecule type" value="Genomic_DNA"/>
</dbReference>
<dbReference type="Proteomes" id="UP001321582">
    <property type="component" value="Chromosome"/>
</dbReference>
<protein>
    <submittedName>
        <fullName evidence="2">Uncharacterized protein</fullName>
    </submittedName>
</protein>
<feature type="compositionally biased region" description="Acidic residues" evidence="1">
    <location>
        <begin position="26"/>
        <end position="37"/>
    </location>
</feature>
<dbReference type="AlphaFoldDB" id="A0AAU9DME7"/>
<sequence>MKLKKVTEEMFLEEEFDLEGYNYGVDGDDGIDGDGETDSGSTSTGIDGDGETDSGIISIGIDGDDGIDGDQ</sequence>
<proteinExistence type="predicted"/>